<name>A0A4V2W582_9GAMM</name>
<proteinExistence type="predicted"/>
<evidence type="ECO:0000256" key="1">
    <source>
        <dbReference type="SAM" id="Phobius"/>
    </source>
</evidence>
<sequence length="501" mass="55129">MSWVIDMSLKNSEALRAIGAPSAKTALLALLKRLHFTIGLFIGPFIFIAALTGTLYVLTPQIEDYLYAGELFTPSRGEAHPLAAQIDAALAVTGPDAKISAVRPAPTVGETTRVMFAEPGLAASETRSVFIDPVTLQVRGDMTVYGTSGILPFRTWLNNMHRGLLLGDLGRIYSELAASWLWVAALGGLALWWVSRGEQQPAVRKLRRQGRQLKRGRRWHTLLGLSLLLGLMFFSATGLTWSQWAGSNIDQVRAAVGWLSPSLNTSLMAYPSPAAADPHAEHHVGMEMTAEPANSHLSGLAESFGETHHPQSARTLDSGVLPMKFDDVVRIARQAGLSADKIEIKPTYAAAQAWSVNEIDRRWPTQIDAISINPQTLAVVDHLYFEHYPLIAKLIRWGIDAHMGILFGVANQILLAAFGSSVCAMIAWGYYLWWLRRPRSGSEPHPLLTLTHEWKQLPASAKLAIEIPVLILAITLPVMGFSLILIVVSDYIRWKLSRSHH</sequence>
<evidence type="ECO:0000313" key="3">
    <source>
        <dbReference type="Proteomes" id="UP000295719"/>
    </source>
</evidence>
<feature type="transmembrane region" description="Helical" evidence="1">
    <location>
        <begin position="467"/>
        <end position="488"/>
    </location>
</feature>
<keyword evidence="3" id="KW-1185">Reference proteome</keyword>
<reference evidence="2 3" key="1">
    <citation type="submission" date="2019-03" db="EMBL/GenBank/DDBJ databases">
        <title>Genomic Encyclopedia of Type Strains, Phase IV (KMG-IV): sequencing the most valuable type-strain genomes for metagenomic binning, comparative biology and taxonomic classification.</title>
        <authorList>
            <person name="Goeker M."/>
        </authorList>
    </citation>
    <scope>NUCLEOTIDE SEQUENCE [LARGE SCALE GENOMIC DNA]</scope>
    <source>
        <strain evidence="2 3">DSM 19580</strain>
    </source>
</reference>
<organism evidence="2 3">
    <name type="scientific">Biostraticola tofi</name>
    <dbReference type="NCBI Taxonomy" id="466109"/>
    <lineage>
        <taxon>Bacteria</taxon>
        <taxon>Pseudomonadati</taxon>
        <taxon>Pseudomonadota</taxon>
        <taxon>Gammaproteobacteria</taxon>
        <taxon>Enterobacterales</taxon>
        <taxon>Bruguierivoracaceae</taxon>
        <taxon>Biostraticola</taxon>
    </lineage>
</organism>
<protein>
    <submittedName>
        <fullName evidence="2">Putative iron-regulated membrane protein</fullName>
    </submittedName>
</protein>
<evidence type="ECO:0000313" key="2">
    <source>
        <dbReference type="EMBL" id="TCV98754.1"/>
    </source>
</evidence>
<dbReference type="PANTHER" id="PTHR34219:SF1">
    <property type="entry name" value="PEPSY DOMAIN-CONTAINING PROTEIN"/>
    <property type="match status" value="1"/>
</dbReference>
<dbReference type="EMBL" id="SMCR01000002">
    <property type="protein sequence ID" value="TCV98754.1"/>
    <property type="molecule type" value="Genomic_DNA"/>
</dbReference>
<accession>A0A4V2W582</accession>
<dbReference type="Proteomes" id="UP000295719">
    <property type="component" value="Unassembled WGS sequence"/>
</dbReference>
<feature type="transmembrane region" description="Helical" evidence="1">
    <location>
        <begin position="219"/>
        <end position="241"/>
    </location>
</feature>
<keyword evidence="1" id="KW-0812">Transmembrane</keyword>
<dbReference type="PANTHER" id="PTHR34219">
    <property type="entry name" value="IRON-REGULATED INNER MEMBRANE PROTEIN-RELATED"/>
    <property type="match status" value="1"/>
</dbReference>
<keyword evidence="1" id="KW-0472">Membrane</keyword>
<dbReference type="AlphaFoldDB" id="A0A4V2W582"/>
<feature type="transmembrane region" description="Helical" evidence="1">
    <location>
        <begin position="172"/>
        <end position="194"/>
    </location>
</feature>
<dbReference type="InterPro" id="IPR005625">
    <property type="entry name" value="PepSY-ass_TM"/>
</dbReference>
<keyword evidence="1" id="KW-1133">Transmembrane helix</keyword>
<gene>
    <name evidence="2" type="ORF">EDC52_10273</name>
</gene>
<dbReference type="Pfam" id="PF03929">
    <property type="entry name" value="PepSY_TM"/>
    <property type="match status" value="1"/>
</dbReference>
<feature type="transmembrane region" description="Helical" evidence="1">
    <location>
        <begin position="413"/>
        <end position="433"/>
    </location>
</feature>
<comment type="caution">
    <text evidence="2">The sequence shown here is derived from an EMBL/GenBank/DDBJ whole genome shotgun (WGS) entry which is preliminary data.</text>
</comment>
<feature type="transmembrane region" description="Helical" evidence="1">
    <location>
        <begin position="34"/>
        <end position="58"/>
    </location>
</feature>